<name>A0A481YNJ4_9VIRU</name>
<proteinExistence type="predicted"/>
<accession>A0A481YNJ4</accession>
<gene>
    <name evidence="1" type="ORF">LCDPAC02_00610</name>
</gene>
<evidence type="ECO:0000313" key="1">
    <source>
        <dbReference type="EMBL" id="QBK84862.1"/>
    </source>
</evidence>
<protein>
    <submittedName>
        <fullName evidence="1">Uncharacterized protein</fullName>
    </submittedName>
</protein>
<organism evidence="1">
    <name type="scientific">Pithovirus LCDPAC02</name>
    <dbReference type="NCBI Taxonomy" id="2506601"/>
    <lineage>
        <taxon>Viruses</taxon>
        <taxon>Pithoviruses</taxon>
    </lineage>
</organism>
<reference evidence="1" key="1">
    <citation type="journal article" date="2019" name="MBio">
        <title>Virus Genomes from Deep Sea Sediments Expand the Ocean Megavirome and Support Independent Origins of Viral Gigantism.</title>
        <authorList>
            <person name="Backstrom D."/>
            <person name="Yutin N."/>
            <person name="Jorgensen S.L."/>
            <person name="Dharamshi J."/>
            <person name="Homa F."/>
            <person name="Zaremba-Niedwiedzka K."/>
            <person name="Spang A."/>
            <person name="Wolf Y.I."/>
            <person name="Koonin E.V."/>
            <person name="Ettema T.J."/>
        </authorList>
    </citation>
    <scope>NUCLEOTIDE SEQUENCE</scope>
</reference>
<sequence>MTTYHGEIQCETIYKSGKNVGKRCENRAYWDCIKEKGRYRCGMHSRNITKTELLKDPKAKEKRSIEIYNMLKEAESIQKQNFDQKKKGKLIVRKMYIMKKIDYVKGYYPVFPNIKHQNRKDGFGMSSLSPMVLGPVLSYFPYNEVKIIKIPNIENYYQGAKQYICDINYSNMDNIHLNDHGYNKLLKMYEDIEPHRHKYTKKELDIICKDIDIKKPKIYKPVFSVYYNKYGIGTAYTYIESRYFYCYWYKKLATKTDEYLDLIQKLENGYNLCIYGYDGRPVRYSYEKFSDENFVDGRPVIYKGNDFLDIENQDLLKKIMYDIYLDISKPFGHELVLYSLLTIEHENDYPWNIYYSKNKDLYKNIF</sequence>
<dbReference type="EMBL" id="MK500299">
    <property type="protein sequence ID" value="QBK84862.1"/>
    <property type="molecule type" value="Genomic_DNA"/>
</dbReference>